<dbReference type="InterPro" id="IPR000653">
    <property type="entry name" value="DegT/StrS_aminotransferase"/>
</dbReference>
<name>A0A2A8D0Q4_9BACT</name>
<reference evidence="4 5" key="1">
    <citation type="submission" date="2017-10" db="EMBL/GenBank/DDBJ databases">
        <title>Draft genome of Longibacter Salinarum.</title>
        <authorList>
            <person name="Goh K.M."/>
            <person name="Shamsir M.S."/>
            <person name="Lim S.W."/>
        </authorList>
    </citation>
    <scope>NUCLEOTIDE SEQUENCE [LARGE SCALE GENOMIC DNA]</scope>
    <source>
        <strain evidence="4 5">KCTC 52045</strain>
    </source>
</reference>
<evidence type="ECO:0000256" key="3">
    <source>
        <dbReference type="RuleBase" id="RU004508"/>
    </source>
</evidence>
<dbReference type="SUPFAM" id="SSF53383">
    <property type="entry name" value="PLP-dependent transferases"/>
    <property type="match status" value="1"/>
</dbReference>
<keyword evidence="5" id="KW-1185">Reference proteome</keyword>
<evidence type="ECO:0000256" key="1">
    <source>
        <dbReference type="PIRSR" id="PIRSR000390-1"/>
    </source>
</evidence>
<dbReference type="Proteomes" id="UP000220102">
    <property type="component" value="Unassembled WGS sequence"/>
</dbReference>
<feature type="modified residue" description="N6-(pyridoxal phosphate)lysine" evidence="2">
    <location>
        <position position="182"/>
    </location>
</feature>
<gene>
    <name evidence="4" type="ORF">CRI94_05635</name>
</gene>
<dbReference type="InterPro" id="IPR015424">
    <property type="entry name" value="PyrdxlP-dep_Trfase"/>
</dbReference>
<dbReference type="PANTHER" id="PTHR30244:SF39">
    <property type="entry name" value="BLR3650 PROTEIN"/>
    <property type="match status" value="1"/>
</dbReference>
<dbReference type="GO" id="GO:0008483">
    <property type="term" value="F:transaminase activity"/>
    <property type="evidence" value="ECO:0007669"/>
    <property type="project" value="TreeGrafter"/>
</dbReference>
<dbReference type="EMBL" id="PDEQ01000002">
    <property type="protein sequence ID" value="PEN14506.1"/>
    <property type="molecule type" value="Genomic_DNA"/>
</dbReference>
<evidence type="ECO:0000313" key="4">
    <source>
        <dbReference type="EMBL" id="PEN14506.1"/>
    </source>
</evidence>
<evidence type="ECO:0000313" key="5">
    <source>
        <dbReference type="Proteomes" id="UP000220102"/>
    </source>
</evidence>
<dbReference type="GO" id="GO:0030170">
    <property type="term" value="F:pyridoxal phosphate binding"/>
    <property type="evidence" value="ECO:0007669"/>
    <property type="project" value="TreeGrafter"/>
</dbReference>
<organism evidence="4 5">
    <name type="scientific">Longibacter salinarum</name>
    <dbReference type="NCBI Taxonomy" id="1850348"/>
    <lineage>
        <taxon>Bacteria</taxon>
        <taxon>Pseudomonadati</taxon>
        <taxon>Rhodothermota</taxon>
        <taxon>Rhodothermia</taxon>
        <taxon>Rhodothermales</taxon>
        <taxon>Salisaetaceae</taxon>
        <taxon>Longibacter</taxon>
    </lineage>
</organism>
<dbReference type="PIRSF" id="PIRSF000390">
    <property type="entry name" value="PLP_StrS"/>
    <property type="match status" value="1"/>
</dbReference>
<feature type="active site" description="Proton acceptor" evidence="1">
    <location>
        <position position="182"/>
    </location>
</feature>
<dbReference type="Gene3D" id="3.40.640.10">
    <property type="entry name" value="Type I PLP-dependent aspartate aminotransferase-like (Major domain)"/>
    <property type="match status" value="1"/>
</dbReference>
<proteinExistence type="inferred from homology"/>
<dbReference type="InterPro" id="IPR015421">
    <property type="entry name" value="PyrdxlP-dep_Trfase_major"/>
</dbReference>
<dbReference type="Pfam" id="PF01041">
    <property type="entry name" value="DegT_DnrJ_EryC1"/>
    <property type="match status" value="1"/>
</dbReference>
<dbReference type="PANTHER" id="PTHR30244">
    <property type="entry name" value="TRANSAMINASE"/>
    <property type="match status" value="1"/>
</dbReference>
<dbReference type="Gene3D" id="3.90.1150.10">
    <property type="entry name" value="Aspartate Aminotransferase, domain 1"/>
    <property type="match status" value="1"/>
</dbReference>
<dbReference type="CDD" id="cd00616">
    <property type="entry name" value="AHBA_syn"/>
    <property type="match status" value="1"/>
</dbReference>
<accession>A0A2A8D0Q4</accession>
<dbReference type="OrthoDB" id="9810913at2"/>
<dbReference type="InterPro" id="IPR015422">
    <property type="entry name" value="PyrdxlP-dep_Trfase_small"/>
</dbReference>
<dbReference type="GO" id="GO:0000271">
    <property type="term" value="P:polysaccharide biosynthetic process"/>
    <property type="evidence" value="ECO:0007669"/>
    <property type="project" value="TreeGrafter"/>
</dbReference>
<protein>
    <submittedName>
        <fullName evidence="4">Polysaccharide biosynthesis protein</fullName>
    </submittedName>
</protein>
<dbReference type="AlphaFoldDB" id="A0A2A8D0Q4"/>
<comment type="caution">
    <text evidence="4">The sequence shown here is derived from an EMBL/GenBank/DDBJ whole genome shotgun (WGS) entry which is preliminary data.</text>
</comment>
<keyword evidence="2 3" id="KW-0663">Pyridoxal phosphate</keyword>
<comment type="similarity">
    <text evidence="3">Belongs to the DegT/DnrJ/EryC1 family.</text>
</comment>
<evidence type="ECO:0000256" key="2">
    <source>
        <dbReference type="PIRSR" id="PIRSR000390-2"/>
    </source>
</evidence>
<sequence length="385" mass="41954">MDPIPLSQPDISEMERSYVSDVLESTRLSFGPYLKRFERQMADRCGTSHAIAVSSGTAALHCIVRSLHLQPGDEILTTPYSFVASSNALLFEDLEPVFVDIDPDTYNIDIEKAKAALTARTKGILAVDVFGVPADWPALTEFAETHDLALIDDACEALGASIGDRPIGAWGDAASFGFYPNKQMTTGEGGCITTNDADLAAICQSLRNQGRATTAEMRHVRLGFNYRLSEMQAALGCAQLDRLDDLLDRRSQAAEAYSEALAPLHHMLHRPTSAPLGQRSWFVYVVRLHDSAPPDARDRLVDALHNAGIGAAPYFPSIHLQPYYRDRFGFTSGSLPIAERVAARTLALPFFPAITSAQIERVAETISRVLPPILDPAPSQRATSS</sequence>
<dbReference type="RefSeq" id="WP_098074680.1">
    <property type="nucleotide sequence ID" value="NZ_PDEQ01000002.1"/>
</dbReference>